<name>A0A150XCP1_9BACT</name>
<gene>
    <name evidence="2" type="ORF">AWN68_05340</name>
</gene>
<dbReference type="AlphaFoldDB" id="A0A150XCP1"/>
<keyword evidence="3" id="KW-1185">Reference proteome</keyword>
<keyword evidence="1" id="KW-0812">Transmembrane</keyword>
<dbReference type="EMBL" id="LRDB01000023">
    <property type="protein sequence ID" value="KYG76460.1"/>
    <property type="molecule type" value="Genomic_DNA"/>
</dbReference>
<comment type="caution">
    <text evidence="2">The sequence shown here is derived from an EMBL/GenBank/DDBJ whole genome shotgun (WGS) entry which is preliminary data.</text>
</comment>
<evidence type="ECO:0000313" key="3">
    <source>
        <dbReference type="Proteomes" id="UP000075615"/>
    </source>
</evidence>
<reference evidence="2 3" key="1">
    <citation type="submission" date="2016-01" db="EMBL/GenBank/DDBJ databases">
        <title>Genome sequencing of Roseivirga echinicomitans KMM 6058.</title>
        <authorList>
            <person name="Selvaratnam C."/>
            <person name="Thevarajoo S."/>
            <person name="Goh K.M."/>
            <person name="Ee R."/>
            <person name="Chan K.-G."/>
            <person name="Chong C.S."/>
        </authorList>
    </citation>
    <scope>NUCLEOTIDE SEQUENCE [LARGE SCALE GENOMIC DNA]</scope>
    <source>
        <strain evidence="2 3">KMM 6058</strain>
    </source>
</reference>
<sequence>MGLVLLKIFLGIKWLTKGINTNQKTTMLAMFQPIKNENGIKIITIAKGMASVLLRFVVLWLFMWLYAFELTGSETSSE</sequence>
<keyword evidence="1" id="KW-0472">Membrane</keyword>
<proteinExistence type="predicted"/>
<keyword evidence="1" id="KW-1133">Transmembrane helix</keyword>
<evidence type="ECO:0000256" key="1">
    <source>
        <dbReference type="SAM" id="Phobius"/>
    </source>
</evidence>
<dbReference type="Proteomes" id="UP000075615">
    <property type="component" value="Unassembled WGS sequence"/>
</dbReference>
<organism evidence="2 3">
    <name type="scientific">Roseivirga echinicomitans</name>
    <dbReference type="NCBI Taxonomy" id="296218"/>
    <lineage>
        <taxon>Bacteria</taxon>
        <taxon>Pseudomonadati</taxon>
        <taxon>Bacteroidota</taxon>
        <taxon>Cytophagia</taxon>
        <taxon>Cytophagales</taxon>
        <taxon>Roseivirgaceae</taxon>
        <taxon>Roseivirga</taxon>
    </lineage>
</organism>
<evidence type="ECO:0000313" key="2">
    <source>
        <dbReference type="EMBL" id="KYG76460.1"/>
    </source>
</evidence>
<feature type="transmembrane region" description="Helical" evidence="1">
    <location>
        <begin position="48"/>
        <end position="68"/>
    </location>
</feature>
<accession>A0A150XCP1</accession>
<protein>
    <submittedName>
        <fullName evidence="2">Uncharacterized protein</fullName>
    </submittedName>
</protein>